<feature type="region of interest" description="Disordered" evidence="4">
    <location>
        <begin position="914"/>
        <end position="936"/>
    </location>
</feature>
<dbReference type="InterPro" id="IPR003599">
    <property type="entry name" value="Ig_sub"/>
</dbReference>
<dbReference type="PANTHER" id="PTHR44170">
    <property type="entry name" value="PROTEIN SIDEKICK"/>
    <property type="match status" value="1"/>
</dbReference>
<gene>
    <name evidence="8" type="ORF">DSTB1V02_LOCUS2278</name>
</gene>
<dbReference type="Proteomes" id="UP000677054">
    <property type="component" value="Unassembled WGS sequence"/>
</dbReference>
<keyword evidence="3" id="KW-0393">Immunoglobulin domain</keyword>
<dbReference type="PROSITE" id="PS50853">
    <property type="entry name" value="FN3"/>
    <property type="match status" value="3"/>
</dbReference>
<feature type="domain" description="Ig-like" evidence="6">
    <location>
        <begin position="213"/>
        <end position="303"/>
    </location>
</feature>
<keyword evidence="5" id="KW-0472">Membrane</keyword>
<dbReference type="EMBL" id="CAJPEV010000249">
    <property type="protein sequence ID" value="CAG0882954.1"/>
    <property type="molecule type" value="Genomic_DNA"/>
</dbReference>
<dbReference type="GO" id="GO:0098609">
    <property type="term" value="P:cell-cell adhesion"/>
    <property type="evidence" value="ECO:0007669"/>
    <property type="project" value="TreeGrafter"/>
</dbReference>
<dbReference type="Pfam" id="PF00041">
    <property type="entry name" value="fn3"/>
    <property type="match status" value="2"/>
</dbReference>
<dbReference type="AlphaFoldDB" id="A0A7R8X1N8"/>
<dbReference type="InterPro" id="IPR036116">
    <property type="entry name" value="FN3_sf"/>
</dbReference>
<keyword evidence="9" id="KW-1185">Reference proteome</keyword>
<feature type="region of interest" description="Disordered" evidence="4">
    <location>
        <begin position="805"/>
        <end position="830"/>
    </location>
</feature>
<dbReference type="PANTHER" id="PTHR44170:SF60">
    <property type="entry name" value="ROUNDABOUT HOMOLOG 1"/>
    <property type="match status" value="1"/>
</dbReference>
<organism evidence="8">
    <name type="scientific">Darwinula stevensoni</name>
    <dbReference type="NCBI Taxonomy" id="69355"/>
    <lineage>
        <taxon>Eukaryota</taxon>
        <taxon>Metazoa</taxon>
        <taxon>Ecdysozoa</taxon>
        <taxon>Arthropoda</taxon>
        <taxon>Crustacea</taxon>
        <taxon>Oligostraca</taxon>
        <taxon>Ostracoda</taxon>
        <taxon>Podocopa</taxon>
        <taxon>Podocopida</taxon>
        <taxon>Darwinulocopina</taxon>
        <taxon>Darwinuloidea</taxon>
        <taxon>Darwinulidae</taxon>
        <taxon>Darwinula</taxon>
    </lineage>
</organism>
<dbReference type="Pfam" id="PF13927">
    <property type="entry name" value="Ig_3"/>
    <property type="match status" value="2"/>
</dbReference>
<protein>
    <submittedName>
        <fullName evidence="8">Uncharacterized protein</fullName>
    </submittedName>
</protein>
<dbReference type="OrthoDB" id="428111at2759"/>
<feature type="transmembrane region" description="Helical" evidence="5">
    <location>
        <begin position="745"/>
        <end position="768"/>
    </location>
</feature>
<feature type="compositionally biased region" description="Basic and acidic residues" evidence="4">
    <location>
        <begin position="1057"/>
        <end position="1067"/>
    </location>
</feature>
<dbReference type="SMART" id="SM00409">
    <property type="entry name" value="IG"/>
    <property type="match status" value="4"/>
</dbReference>
<evidence type="ECO:0000256" key="5">
    <source>
        <dbReference type="SAM" id="Phobius"/>
    </source>
</evidence>
<dbReference type="SUPFAM" id="SSF48726">
    <property type="entry name" value="Immunoglobulin"/>
    <property type="match status" value="4"/>
</dbReference>
<dbReference type="GO" id="GO:0009653">
    <property type="term" value="P:anatomical structure morphogenesis"/>
    <property type="evidence" value="ECO:0007669"/>
    <property type="project" value="UniProtKB-ARBA"/>
</dbReference>
<feature type="domain" description="Ig-like" evidence="6">
    <location>
        <begin position="22"/>
        <end position="119"/>
    </location>
</feature>
<dbReference type="FunFam" id="2.60.40.10:FF:000189">
    <property type="entry name" value="Neogenin isoform 3"/>
    <property type="match status" value="1"/>
</dbReference>
<keyword evidence="1" id="KW-0677">Repeat</keyword>
<evidence type="ECO:0000256" key="2">
    <source>
        <dbReference type="ARBA" id="ARBA00023157"/>
    </source>
</evidence>
<feature type="domain" description="Fibronectin type-III" evidence="7">
    <location>
        <begin position="633"/>
        <end position="727"/>
    </location>
</feature>
<feature type="region of interest" description="Disordered" evidence="4">
    <location>
        <begin position="1096"/>
        <end position="1129"/>
    </location>
</feature>
<evidence type="ECO:0000313" key="9">
    <source>
        <dbReference type="Proteomes" id="UP000677054"/>
    </source>
</evidence>
<dbReference type="EMBL" id="LR899766">
    <property type="protein sequence ID" value="CAD7242309.1"/>
    <property type="molecule type" value="Genomic_DNA"/>
</dbReference>
<evidence type="ECO:0000313" key="8">
    <source>
        <dbReference type="EMBL" id="CAD7242309.1"/>
    </source>
</evidence>
<evidence type="ECO:0000259" key="6">
    <source>
        <dbReference type="PROSITE" id="PS50835"/>
    </source>
</evidence>
<dbReference type="InterPro" id="IPR013098">
    <property type="entry name" value="Ig_I-set"/>
</dbReference>
<evidence type="ECO:0000256" key="4">
    <source>
        <dbReference type="SAM" id="MobiDB-lite"/>
    </source>
</evidence>
<dbReference type="GO" id="GO:0030154">
    <property type="term" value="P:cell differentiation"/>
    <property type="evidence" value="ECO:0007669"/>
    <property type="project" value="UniProtKB-ARBA"/>
</dbReference>
<feature type="compositionally biased region" description="Polar residues" evidence="4">
    <location>
        <begin position="1113"/>
        <end position="1129"/>
    </location>
</feature>
<dbReference type="InterPro" id="IPR003961">
    <property type="entry name" value="FN3_dom"/>
</dbReference>
<dbReference type="SMART" id="SM00406">
    <property type="entry name" value="IGv"/>
    <property type="match status" value="2"/>
</dbReference>
<sequence length="1129" mass="124196">MMRRELLMDGHEMDPLFLPPQPHVVLREEFRASPTDQRVAKGETVRLPCSPPRGQPPPVVRWLKDDVILELERPSGSAHMRLDGHDLIIKNVTKADEGLYVCEAENDVGVRRTEPAQLTVLVKPFFIKKPLDVTAVEGEEVEFLCKVGGDPLPHVTWRRRNDQVPIGRAQPINDRGLKFFEVLPEDTGVYVCEAENVVDKVTTHATLTVHDKPRFNVKPEDQVSTAFQSVSFSCIASGNPSPRIFWRRQGDQTLIRPGQSLGRLSVTSAGTLTLKETKPEDEGTYVCMTLNSAGANQAKARLIYQEPRRLPPPVIKYGPANQTLPVGSSATLRCEATGPLPVEITWRQDGEPLRLDHQRMTLERGNLWLGDGATYTCVATSDSGQTTWSSRLRVEKPQNPNVMFHKSSDPVTFPGPPSRPNVVNVTKTSVTLMWDRSPRVGSSNIIGYMIEYHNMNRSSGWERVGYSITSQVYTIDGLHPEEVHVFIVRSENSHGLSPPSPISEKVYTGAKGSRFESGSVTESINNPLDGVTVKLERAQAVSPDSVRLSWKITKGSADVEGFYIRYTEAESESPVHILSLVLSREEPISTYVVRALNMSTNYEFFLVPFIGSFVGIPSNLQTVQTMEGAPSASPILITVRLLNGSSALASWEPPAARFHNGILLGYQVRLSVSGEEPASSVSSNATRTSIVFHSLNSTQSYVLRVAAFTKAGMGPFSTPVEVKIPGPHLTPHLVAGDSRDVAQEAWFIGLIGGLMFILLGVFVVIISIRRRQANKFSTGGFTESQKVPGMCYLNGGKENLWLEPKWRRHGPGEPTGNPGEDSEKKALNGHGLDSSEQQLLLTGGNPSNTPIPYASTAVIQSYLESRSLIHSGNGSPSPVPDVLLYDNAGQFRSGSHSGSSCKGRAPTLMSFERYPQRGSKRSLTSTGSQTRRDNNNEVGGVVLDWSEIIPPPPPPAPENSSQVSFDKGMGQRGRRCMYRRVPFQGLNSLPTPSMMEGVCEEQIQGQGPMQDRCIQSSLPSLLPNPHEQRLDEISGAAISCLREKLEGLYTEVDSLYRRGSSDDSSHNEEEDTDYCCSESDKESDFNAVALAVKHRRQDVKSKSGMKCDRRKTSPNSNYKAFTGQQSVDI</sequence>
<keyword evidence="2" id="KW-1015">Disulfide bond</keyword>
<name>A0A7R8X1N8_9CRUS</name>
<dbReference type="CDD" id="cd00063">
    <property type="entry name" value="FN3"/>
    <property type="match status" value="3"/>
</dbReference>
<feature type="compositionally biased region" description="Basic and acidic residues" evidence="4">
    <location>
        <begin position="1098"/>
        <end position="1111"/>
    </location>
</feature>
<reference evidence="8" key="1">
    <citation type="submission" date="2020-11" db="EMBL/GenBank/DDBJ databases">
        <authorList>
            <person name="Tran Van P."/>
        </authorList>
    </citation>
    <scope>NUCLEOTIDE SEQUENCE</scope>
</reference>
<dbReference type="PROSITE" id="PS50835">
    <property type="entry name" value="IG_LIKE"/>
    <property type="match status" value="4"/>
</dbReference>
<feature type="domain" description="Ig-like" evidence="6">
    <location>
        <begin position="312"/>
        <end position="393"/>
    </location>
</feature>
<feature type="domain" description="Fibronectin type-III" evidence="7">
    <location>
        <begin position="416"/>
        <end position="511"/>
    </location>
</feature>
<dbReference type="SUPFAM" id="SSF49265">
    <property type="entry name" value="Fibronectin type III"/>
    <property type="match status" value="2"/>
</dbReference>
<keyword evidence="5" id="KW-0812">Transmembrane</keyword>
<dbReference type="SMART" id="SM00060">
    <property type="entry name" value="FN3"/>
    <property type="match status" value="3"/>
</dbReference>
<dbReference type="FunFam" id="2.60.40.10:FF:000032">
    <property type="entry name" value="palladin isoform X1"/>
    <property type="match status" value="2"/>
</dbReference>
<dbReference type="Gene3D" id="2.60.40.10">
    <property type="entry name" value="Immunoglobulins"/>
    <property type="match status" value="7"/>
</dbReference>
<dbReference type="InterPro" id="IPR013106">
    <property type="entry name" value="Ig_V-set"/>
</dbReference>
<dbReference type="InterPro" id="IPR036179">
    <property type="entry name" value="Ig-like_dom_sf"/>
</dbReference>
<proteinExistence type="predicted"/>
<dbReference type="FunFam" id="2.60.40.10:FF:000028">
    <property type="entry name" value="Neuronal cell adhesion molecule"/>
    <property type="match status" value="1"/>
</dbReference>
<dbReference type="InterPro" id="IPR007110">
    <property type="entry name" value="Ig-like_dom"/>
</dbReference>
<dbReference type="Pfam" id="PF07679">
    <property type="entry name" value="I-set"/>
    <property type="match status" value="2"/>
</dbReference>
<dbReference type="InterPro" id="IPR003598">
    <property type="entry name" value="Ig_sub2"/>
</dbReference>
<feature type="domain" description="Ig-like" evidence="6">
    <location>
        <begin position="124"/>
        <end position="208"/>
    </location>
</feature>
<evidence type="ECO:0000256" key="3">
    <source>
        <dbReference type="ARBA" id="ARBA00023319"/>
    </source>
</evidence>
<evidence type="ECO:0000259" key="7">
    <source>
        <dbReference type="PROSITE" id="PS50853"/>
    </source>
</evidence>
<dbReference type="SMART" id="SM00408">
    <property type="entry name" value="IGc2"/>
    <property type="match status" value="4"/>
</dbReference>
<dbReference type="InterPro" id="IPR013783">
    <property type="entry name" value="Ig-like_fold"/>
</dbReference>
<evidence type="ECO:0000256" key="1">
    <source>
        <dbReference type="ARBA" id="ARBA00022737"/>
    </source>
</evidence>
<keyword evidence="5" id="KW-1133">Transmembrane helix</keyword>
<accession>A0A7R8X1N8</accession>
<feature type="region of interest" description="Disordered" evidence="4">
    <location>
        <begin position="1057"/>
        <end position="1080"/>
    </location>
</feature>
<feature type="domain" description="Fibronectin type-III" evidence="7">
    <location>
        <begin position="531"/>
        <end position="628"/>
    </location>
</feature>